<dbReference type="Proteomes" id="UP000261764">
    <property type="component" value="Chromosome I"/>
</dbReference>
<dbReference type="AlphaFoldDB" id="A0A292IJ68"/>
<dbReference type="InterPro" id="IPR035906">
    <property type="entry name" value="MetI-like_sf"/>
</dbReference>
<dbReference type="Gene3D" id="1.10.3720.10">
    <property type="entry name" value="MetI-like"/>
    <property type="match status" value="1"/>
</dbReference>
<name>A0A292IJ68_9MOLU</name>
<feature type="transmembrane region" description="Helical" evidence="7">
    <location>
        <begin position="264"/>
        <end position="286"/>
    </location>
</feature>
<feature type="domain" description="ABC transmembrane type-1" evidence="8">
    <location>
        <begin position="117"/>
        <end position="332"/>
    </location>
</feature>
<evidence type="ECO:0000256" key="4">
    <source>
        <dbReference type="ARBA" id="ARBA00022692"/>
    </source>
</evidence>
<reference evidence="9 10" key="1">
    <citation type="journal article" date="2015" name="Clin. Infect. Dis.">
        <title>Genomic Investigations unmask Mycoplasma amphoriforme, a new respiratory pathogen.</title>
        <authorList>
            <person name="Gillespie S.H."/>
            <person name="Ling C.L."/>
            <person name="Oravcova K."/>
            <person name="Pinheiro M."/>
            <person name="Wells L."/>
            <person name="Bryant J.M."/>
            <person name="McHugh T.D."/>
            <person name="Bebear C."/>
            <person name="Webster D."/>
            <person name="Harris S.R."/>
            <person name="Seth-Smith H.M."/>
            <person name="Thomson N.R."/>
        </authorList>
    </citation>
    <scope>NUCLEOTIDE SEQUENCE [LARGE SCALE GENOMIC DNA]</scope>
    <source>
        <strain evidence="9 10">A39</strain>
    </source>
</reference>
<proteinExistence type="inferred from homology"/>
<organism evidence="9 10">
    <name type="scientific">Mycoplasma amphoriforme A39</name>
    <dbReference type="NCBI Taxonomy" id="572419"/>
    <lineage>
        <taxon>Bacteria</taxon>
        <taxon>Bacillati</taxon>
        <taxon>Mycoplasmatota</taxon>
        <taxon>Mollicutes</taxon>
        <taxon>Mycoplasmataceae</taxon>
        <taxon>Mycoplasma</taxon>
    </lineage>
</organism>
<keyword evidence="10" id="KW-1185">Reference proteome</keyword>
<dbReference type="PANTHER" id="PTHR30465">
    <property type="entry name" value="INNER MEMBRANE ABC TRANSPORTER"/>
    <property type="match status" value="1"/>
</dbReference>
<dbReference type="EMBL" id="HG937516">
    <property type="protein sequence ID" value="CDN40602.1"/>
    <property type="molecule type" value="Genomic_DNA"/>
</dbReference>
<evidence type="ECO:0000313" key="10">
    <source>
        <dbReference type="Proteomes" id="UP000261764"/>
    </source>
</evidence>
<evidence type="ECO:0000256" key="3">
    <source>
        <dbReference type="ARBA" id="ARBA00022475"/>
    </source>
</evidence>
<feature type="transmembrane region" description="Helical" evidence="7">
    <location>
        <begin position="306"/>
        <end position="332"/>
    </location>
</feature>
<sequence length="369" mass="41174">MFSYILKRIGFAILTLLVIIVFVYILVAIFAKNPFFDSPDAKLDTELERLNALKESIRFHYLTPDSTVQRQIPENILVRLGFFIQSIFDPNKPFGDIISPALTSSFGTIPNLFFRPLRTTSIIVIPAFVVSAILGILLGIFAGYNRGKIVDSGINFFVIFFVALPSFIFAPIVIAVGIALGFPNRVLEPGTQQAQFFGLGEIIKSWVPPILVVTISSLAGYTSYTRNQVITVLTSNYVLIAKSKGLGRTEIFFKYVLRNISIPLVTLLIPSYIGLLSGSIIIERFWQIRGTSEVIVNAFPKGEINIIMFNLIFFTALAVFTVILVDVSYVILDPTIKYAQASQYNFGRLVKLYFVRRNLLSNRVSAVAV</sequence>
<evidence type="ECO:0000256" key="2">
    <source>
        <dbReference type="ARBA" id="ARBA00022448"/>
    </source>
</evidence>
<gene>
    <name evidence="9" type="ORF">MAMA39_04840</name>
</gene>
<evidence type="ECO:0000256" key="5">
    <source>
        <dbReference type="ARBA" id="ARBA00022989"/>
    </source>
</evidence>
<dbReference type="CDD" id="cd06261">
    <property type="entry name" value="TM_PBP2"/>
    <property type="match status" value="1"/>
</dbReference>
<comment type="similarity">
    <text evidence="7">Belongs to the binding-protein-dependent transport system permease family.</text>
</comment>
<dbReference type="RefSeq" id="WP_343251227.1">
    <property type="nucleotide sequence ID" value="NZ_HG937516.1"/>
</dbReference>
<dbReference type="InterPro" id="IPR000515">
    <property type="entry name" value="MetI-like"/>
</dbReference>
<evidence type="ECO:0000256" key="6">
    <source>
        <dbReference type="ARBA" id="ARBA00023136"/>
    </source>
</evidence>
<keyword evidence="4 7" id="KW-0812">Transmembrane</keyword>
<keyword evidence="3" id="KW-1003">Cell membrane</keyword>
<dbReference type="Pfam" id="PF00528">
    <property type="entry name" value="BPD_transp_1"/>
    <property type="match status" value="1"/>
</dbReference>
<dbReference type="SUPFAM" id="SSF161098">
    <property type="entry name" value="MetI-like"/>
    <property type="match status" value="1"/>
</dbReference>
<evidence type="ECO:0000313" key="9">
    <source>
        <dbReference type="EMBL" id="CDN40602.1"/>
    </source>
</evidence>
<protein>
    <recommendedName>
        <fullName evidence="8">ABC transmembrane type-1 domain-containing protein</fullName>
    </recommendedName>
</protein>
<evidence type="ECO:0000256" key="1">
    <source>
        <dbReference type="ARBA" id="ARBA00004651"/>
    </source>
</evidence>
<feature type="transmembrane region" description="Helical" evidence="7">
    <location>
        <begin position="156"/>
        <end position="182"/>
    </location>
</feature>
<evidence type="ECO:0000256" key="7">
    <source>
        <dbReference type="RuleBase" id="RU363032"/>
    </source>
</evidence>
<comment type="subcellular location">
    <subcellularLocation>
        <location evidence="1 7">Cell membrane</location>
        <topology evidence="1 7">Multi-pass membrane protein</topology>
    </subcellularLocation>
</comment>
<keyword evidence="5 7" id="KW-1133">Transmembrane helix</keyword>
<evidence type="ECO:0000259" key="8">
    <source>
        <dbReference type="PROSITE" id="PS50928"/>
    </source>
</evidence>
<keyword evidence="2 7" id="KW-0813">Transport</keyword>
<dbReference type="GO" id="GO:0005886">
    <property type="term" value="C:plasma membrane"/>
    <property type="evidence" value="ECO:0007669"/>
    <property type="project" value="UniProtKB-SubCell"/>
</dbReference>
<dbReference type="PROSITE" id="PS50928">
    <property type="entry name" value="ABC_TM1"/>
    <property type="match status" value="1"/>
</dbReference>
<dbReference type="PANTHER" id="PTHR30465:SF0">
    <property type="entry name" value="OLIGOPEPTIDE TRANSPORT SYSTEM PERMEASE PROTEIN APPB"/>
    <property type="match status" value="1"/>
</dbReference>
<feature type="transmembrane region" description="Helical" evidence="7">
    <location>
        <begin position="122"/>
        <end position="144"/>
    </location>
</feature>
<dbReference type="KEGG" id="mamp:MAMA39_04840"/>
<keyword evidence="6 7" id="KW-0472">Membrane</keyword>
<accession>A0A292IJ68</accession>
<feature type="transmembrane region" description="Helical" evidence="7">
    <location>
        <begin position="9"/>
        <end position="31"/>
    </location>
</feature>
<dbReference type="GO" id="GO:0055085">
    <property type="term" value="P:transmembrane transport"/>
    <property type="evidence" value="ECO:0007669"/>
    <property type="project" value="InterPro"/>
</dbReference>